<comment type="caution">
    <text evidence="2">The sequence shown here is derived from an EMBL/GenBank/DDBJ whole genome shotgun (WGS) entry which is preliminary data.</text>
</comment>
<dbReference type="Gene3D" id="1.25.40.20">
    <property type="entry name" value="Ankyrin repeat-containing domain"/>
    <property type="match status" value="1"/>
</dbReference>
<dbReference type="SUPFAM" id="SSF48403">
    <property type="entry name" value="Ankyrin repeat"/>
    <property type="match status" value="1"/>
</dbReference>
<dbReference type="InterPro" id="IPR053137">
    <property type="entry name" value="NLR-like"/>
</dbReference>
<name>A0AAD5WUM0_9PEZI</name>
<dbReference type="PANTHER" id="PTHR46082">
    <property type="entry name" value="ATP/GTP-BINDING PROTEIN-RELATED"/>
    <property type="match status" value="1"/>
</dbReference>
<dbReference type="EMBL" id="JAKWBI020000088">
    <property type="protein sequence ID" value="KAJ2903228.1"/>
    <property type="molecule type" value="Genomic_DNA"/>
</dbReference>
<dbReference type="GO" id="GO:0003824">
    <property type="term" value="F:catalytic activity"/>
    <property type="evidence" value="ECO:0007669"/>
    <property type="project" value="InterPro"/>
</dbReference>
<dbReference type="InterPro" id="IPR035994">
    <property type="entry name" value="Nucleoside_phosphorylase_sf"/>
</dbReference>
<dbReference type="Gene3D" id="3.40.50.1580">
    <property type="entry name" value="Nucleoside phosphorylase domain"/>
    <property type="match status" value="2"/>
</dbReference>
<dbReference type="AlphaFoldDB" id="A0AAD5WUM0"/>
<proteinExistence type="predicted"/>
<dbReference type="InterPro" id="IPR036770">
    <property type="entry name" value="Ankyrin_rpt-contain_sf"/>
</dbReference>
<dbReference type="SUPFAM" id="SSF53167">
    <property type="entry name" value="Purine and uridine phosphorylases"/>
    <property type="match status" value="1"/>
</dbReference>
<dbReference type="Proteomes" id="UP001201980">
    <property type="component" value="Unassembled WGS sequence"/>
</dbReference>
<reference evidence="2" key="1">
    <citation type="submission" date="2022-07" db="EMBL/GenBank/DDBJ databases">
        <title>Draft genome sequence of Zalerion maritima ATCC 34329, a (micro)plastics degrading marine fungus.</title>
        <authorList>
            <person name="Paco A."/>
            <person name="Goncalves M.F.M."/>
            <person name="Rocha-Santos T.A.P."/>
            <person name="Alves A."/>
        </authorList>
    </citation>
    <scope>NUCLEOTIDE SEQUENCE</scope>
    <source>
        <strain evidence="2">ATCC 34329</strain>
    </source>
</reference>
<evidence type="ECO:0000256" key="1">
    <source>
        <dbReference type="SAM" id="MobiDB-lite"/>
    </source>
</evidence>
<feature type="compositionally biased region" description="Acidic residues" evidence="1">
    <location>
        <begin position="155"/>
        <end position="168"/>
    </location>
</feature>
<organism evidence="2 3">
    <name type="scientific">Zalerion maritima</name>
    <dbReference type="NCBI Taxonomy" id="339359"/>
    <lineage>
        <taxon>Eukaryota</taxon>
        <taxon>Fungi</taxon>
        <taxon>Dikarya</taxon>
        <taxon>Ascomycota</taxon>
        <taxon>Pezizomycotina</taxon>
        <taxon>Sordariomycetes</taxon>
        <taxon>Lulworthiomycetidae</taxon>
        <taxon>Lulworthiales</taxon>
        <taxon>Lulworthiaceae</taxon>
        <taxon>Zalerion</taxon>
    </lineage>
</organism>
<feature type="region of interest" description="Disordered" evidence="1">
    <location>
        <begin position="331"/>
        <end position="388"/>
    </location>
</feature>
<evidence type="ECO:0000313" key="2">
    <source>
        <dbReference type="EMBL" id="KAJ2903228.1"/>
    </source>
</evidence>
<evidence type="ECO:0000313" key="3">
    <source>
        <dbReference type="Proteomes" id="UP001201980"/>
    </source>
</evidence>
<sequence>MTTQSDGFAPPLPKEQPAATAMLDKRHADLGKPRNDSNAYRYALGSIGGHNVVIACLPLGRLGGAVVGTPVGEFPGVVQWDMGKETSDGFERIGALNNPPTALLTALSKLKTKREMFPKLARKYLRSDSLGDVLFRANYDHVRKPGPDDASNQTCDEEEEEEEEEEDENCRYCDRTKIAIRMPKDMQVHYGLIASGNTVIKTASTRRRLNEDLVIRGISNCADSHTNNGWEEHAAAAAAAFAKELPIDMKPKNVAEEPRAKDVLGEVKLLGQGIEGVRNLAMFFAGHHPQFALLTLQLPSASRSNRYPRADAFIIGPRGSGHERALTPRLEGSADPEAASHEAKQSPLSWTAGNAREGVARLLLDNSADPDTRDSKGQTPLLWASRQS</sequence>
<gene>
    <name evidence="2" type="ORF">MKZ38_010264</name>
</gene>
<dbReference type="GO" id="GO:0009116">
    <property type="term" value="P:nucleoside metabolic process"/>
    <property type="evidence" value="ECO:0007669"/>
    <property type="project" value="InterPro"/>
</dbReference>
<keyword evidence="3" id="KW-1185">Reference proteome</keyword>
<dbReference type="PANTHER" id="PTHR46082:SF11">
    <property type="entry name" value="AAA+ ATPASE DOMAIN-CONTAINING PROTEIN-RELATED"/>
    <property type="match status" value="1"/>
</dbReference>
<feature type="region of interest" description="Disordered" evidence="1">
    <location>
        <begin position="141"/>
        <end position="168"/>
    </location>
</feature>
<accession>A0AAD5WUM0</accession>
<protein>
    <submittedName>
        <fullName evidence="2">Uncharacterized protein</fullName>
    </submittedName>
</protein>